<keyword evidence="2 6" id="KW-0963">Cytoplasm</keyword>
<dbReference type="InterPro" id="IPR028581">
    <property type="entry name" value="DeoC_typeI"/>
</dbReference>
<evidence type="ECO:0000256" key="4">
    <source>
        <dbReference type="ARBA" id="ARBA00023270"/>
    </source>
</evidence>
<dbReference type="GO" id="GO:0004139">
    <property type="term" value="F:deoxyribose-phosphate aldolase activity"/>
    <property type="evidence" value="ECO:0007669"/>
    <property type="project" value="UniProtKB-UniRule"/>
</dbReference>
<dbReference type="Pfam" id="PF01791">
    <property type="entry name" value="DeoC"/>
    <property type="match status" value="1"/>
</dbReference>
<proteinExistence type="inferred from homology"/>
<feature type="active site" description="Schiff-base intermediate with acetaldehyde" evidence="6">
    <location>
        <position position="175"/>
    </location>
</feature>
<dbReference type="HAMAP" id="MF_00114">
    <property type="entry name" value="DeoC_type1"/>
    <property type="match status" value="1"/>
</dbReference>
<comment type="subcellular location">
    <subcellularLocation>
        <location evidence="6">Cytoplasm</location>
    </subcellularLocation>
</comment>
<dbReference type="InterPro" id="IPR002915">
    <property type="entry name" value="DeoC/FbaB/LacD_aldolase"/>
</dbReference>
<dbReference type="SMART" id="SM01133">
    <property type="entry name" value="DeoC"/>
    <property type="match status" value="1"/>
</dbReference>
<comment type="similarity">
    <text evidence="1 6">Belongs to the DeoC/FbaB aldolase family. DeoC type 1 subfamily.</text>
</comment>
<dbReference type="AlphaFoldDB" id="A0A7C1GLR6"/>
<evidence type="ECO:0000256" key="3">
    <source>
        <dbReference type="ARBA" id="ARBA00023239"/>
    </source>
</evidence>
<dbReference type="EC" id="4.1.2.4" evidence="6"/>
<comment type="catalytic activity">
    <reaction evidence="5 6">
        <text>2-deoxy-D-ribose 5-phosphate = D-glyceraldehyde 3-phosphate + acetaldehyde</text>
        <dbReference type="Rhea" id="RHEA:12821"/>
        <dbReference type="ChEBI" id="CHEBI:15343"/>
        <dbReference type="ChEBI" id="CHEBI:59776"/>
        <dbReference type="ChEBI" id="CHEBI:62877"/>
        <dbReference type="EC" id="4.1.2.4"/>
    </reaction>
</comment>
<dbReference type="PANTHER" id="PTHR10889:SF1">
    <property type="entry name" value="DEOXYRIBOSE-PHOSPHATE ALDOLASE"/>
    <property type="match status" value="1"/>
</dbReference>
<protein>
    <recommendedName>
        <fullName evidence="6">Deoxyribose-phosphate aldolase</fullName>
        <shortName evidence="6">DERA</shortName>
        <ecNumber evidence="6">4.1.2.4</ecNumber>
    </recommendedName>
    <alternativeName>
        <fullName evidence="6">2-deoxy-D-ribose 5-phosphate aldolase</fullName>
    </alternativeName>
    <alternativeName>
        <fullName evidence="6">Phosphodeoxyriboaldolase</fullName>
        <shortName evidence="6">Deoxyriboaldolase</shortName>
    </alternativeName>
</protein>
<dbReference type="InterPro" id="IPR013785">
    <property type="entry name" value="Aldolase_TIM"/>
</dbReference>
<dbReference type="UniPathway" id="UPA00002">
    <property type="reaction ID" value="UER00468"/>
</dbReference>
<dbReference type="EMBL" id="DSAY01000155">
    <property type="protein sequence ID" value="HDP15790.1"/>
    <property type="molecule type" value="Genomic_DNA"/>
</dbReference>
<dbReference type="GO" id="GO:0005737">
    <property type="term" value="C:cytoplasm"/>
    <property type="evidence" value="ECO:0007669"/>
    <property type="project" value="UniProtKB-SubCell"/>
</dbReference>
<keyword evidence="4 6" id="KW-0704">Schiff base</keyword>
<dbReference type="SUPFAM" id="SSF51569">
    <property type="entry name" value="Aldolase"/>
    <property type="match status" value="1"/>
</dbReference>
<dbReference type="Gene3D" id="3.20.20.70">
    <property type="entry name" value="Aldolase class I"/>
    <property type="match status" value="1"/>
</dbReference>
<organism evidence="7">
    <name type="scientific">Thermofilum adornatum</name>
    <dbReference type="NCBI Taxonomy" id="1365176"/>
    <lineage>
        <taxon>Archaea</taxon>
        <taxon>Thermoproteota</taxon>
        <taxon>Thermoprotei</taxon>
        <taxon>Thermofilales</taxon>
        <taxon>Thermofilaceae</taxon>
        <taxon>Thermofilum</taxon>
    </lineage>
</organism>
<evidence type="ECO:0000256" key="2">
    <source>
        <dbReference type="ARBA" id="ARBA00022490"/>
    </source>
</evidence>
<dbReference type="GO" id="GO:0006018">
    <property type="term" value="P:2-deoxyribose 1-phosphate catabolic process"/>
    <property type="evidence" value="ECO:0007669"/>
    <property type="project" value="UniProtKB-UniRule"/>
</dbReference>
<dbReference type="GO" id="GO:0016052">
    <property type="term" value="P:carbohydrate catabolic process"/>
    <property type="evidence" value="ECO:0007669"/>
    <property type="project" value="TreeGrafter"/>
</dbReference>
<sequence>MDKIVSLKNIFKRELPSDPHQLIKEISSIIDHTNLKPEATLKDLESTCREAVEHGFYACCIPNFYVENIAKQFAGQVKIATVAGFPHGNMASTVKVKEVETAYVNGADEVDVVANISLFKSGLYSQAIEEVERILDISKSYGGVLKVIIETGYFSEAEIYRITRELSNIGVHYVKTSTGFGPRGATPEDVLILKKAVQGTATKVKAAGGIRTGLQALLFYLLGVDRIGTSSSIKIVKDLEASFNVE</sequence>
<comment type="caution">
    <text evidence="7">The sequence shown here is derived from an EMBL/GenBank/DDBJ whole genome shotgun (WGS) entry which is preliminary data.</text>
</comment>
<dbReference type="InterPro" id="IPR011343">
    <property type="entry name" value="DeoC"/>
</dbReference>
<name>A0A7C1GLR6_9CREN</name>
<comment type="function">
    <text evidence="6">Catalyzes a reversible aldol reaction between acetaldehyde and D-glyceraldehyde 3-phosphate to generate 2-deoxy-D-ribose 5-phosphate.</text>
</comment>
<keyword evidence="3 6" id="KW-0456">Lyase</keyword>
<feature type="active site" description="Proton donor/acceptor" evidence="6">
    <location>
        <position position="205"/>
    </location>
</feature>
<dbReference type="CDD" id="cd00959">
    <property type="entry name" value="DeoC"/>
    <property type="match status" value="1"/>
</dbReference>
<reference evidence="7" key="1">
    <citation type="journal article" date="2020" name="mSystems">
        <title>Genome- and Community-Level Interaction Insights into Carbon Utilization and Element Cycling Functions of Hydrothermarchaeota in Hydrothermal Sediment.</title>
        <authorList>
            <person name="Zhou Z."/>
            <person name="Liu Y."/>
            <person name="Xu W."/>
            <person name="Pan J."/>
            <person name="Luo Z.H."/>
            <person name="Li M."/>
        </authorList>
    </citation>
    <scope>NUCLEOTIDE SEQUENCE [LARGE SCALE GENOMIC DNA]</scope>
    <source>
        <strain evidence="7">SpSt-116</strain>
    </source>
</reference>
<dbReference type="FunFam" id="3.20.20.70:FF:000044">
    <property type="entry name" value="Deoxyribose-phosphate aldolase"/>
    <property type="match status" value="1"/>
</dbReference>
<gene>
    <name evidence="6 7" type="primary">deoC</name>
    <name evidence="7" type="ORF">ENN26_08490</name>
</gene>
<dbReference type="NCBIfam" id="TIGR00126">
    <property type="entry name" value="deoC"/>
    <property type="match status" value="1"/>
</dbReference>
<dbReference type="PANTHER" id="PTHR10889">
    <property type="entry name" value="DEOXYRIBOSE-PHOSPHATE ALDOLASE"/>
    <property type="match status" value="1"/>
</dbReference>
<evidence type="ECO:0000313" key="7">
    <source>
        <dbReference type="EMBL" id="HDP15790.1"/>
    </source>
</evidence>
<evidence type="ECO:0000256" key="6">
    <source>
        <dbReference type="HAMAP-Rule" id="MF_00114"/>
    </source>
</evidence>
<evidence type="ECO:0000256" key="1">
    <source>
        <dbReference type="ARBA" id="ARBA00010936"/>
    </source>
</evidence>
<dbReference type="PIRSF" id="PIRSF001357">
    <property type="entry name" value="DeoC"/>
    <property type="match status" value="1"/>
</dbReference>
<accession>A0A7C1GLR6</accession>
<comment type="pathway">
    <text evidence="6">Carbohydrate degradation; 2-deoxy-D-ribose 1-phosphate degradation; D-glyceraldehyde 3-phosphate and acetaldehyde from 2-deoxy-alpha-D-ribose 1-phosphate: step 2/2.</text>
</comment>
<feature type="active site" description="Proton donor/acceptor" evidence="6">
    <location>
        <position position="111"/>
    </location>
</feature>
<dbReference type="GO" id="GO:0009264">
    <property type="term" value="P:deoxyribonucleotide catabolic process"/>
    <property type="evidence" value="ECO:0007669"/>
    <property type="project" value="UniProtKB-UniRule"/>
</dbReference>
<evidence type="ECO:0000256" key="5">
    <source>
        <dbReference type="ARBA" id="ARBA00048791"/>
    </source>
</evidence>